<reference evidence="10" key="2">
    <citation type="submission" date="2020-09" db="EMBL/GenBank/DDBJ databases">
        <authorList>
            <person name="Sun Q."/>
            <person name="Zhou Y."/>
        </authorList>
    </citation>
    <scope>NUCLEOTIDE SEQUENCE</scope>
    <source>
        <strain evidence="10">CGMCC 1.12921</strain>
    </source>
</reference>
<dbReference type="InterPro" id="IPR002478">
    <property type="entry name" value="PUA"/>
</dbReference>
<dbReference type="CDD" id="cd21157">
    <property type="entry name" value="PUA_G5K"/>
    <property type="match status" value="1"/>
</dbReference>
<feature type="binding site" evidence="8">
    <location>
        <position position="18"/>
    </location>
    <ligand>
        <name>ATP</name>
        <dbReference type="ChEBI" id="CHEBI:30616"/>
    </ligand>
</feature>
<dbReference type="PIRSF" id="PIRSF000729">
    <property type="entry name" value="GK"/>
    <property type="match status" value="1"/>
</dbReference>
<comment type="catalytic activity">
    <reaction evidence="8">
        <text>L-glutamate + ATP = L-glutamyl 5-phosphate + ADP</text>
        <dbReference type="Rhea" id="RHEA:14877"/>
        <dbReference type="ChEBI" id="CHEBI:29985"/>
        <dbReference type="ChEBI" id="CHEBI:30616"/>
        <dbReference type="ChEBI" id="CHEBI:58274"/>
        <dbReference type="ChEBI" id="CHEBI:456216"/>
        <dbReference type="EC" id="2.7.2.11"/>
    </reaction>
</comment>
<keyword evidence="7 8" id="KW-0067">ATP-binding</keyword>
<dbReference type="InterPro" id="IPR001048">
    <property type="entry name" value="Asp/Glu/Uridylate_kinase"/>
</dbReference>
<evidence type="ECO:0000313" key="11">
    <source>
        <dbReference type="Proteomes" id="UP000613582"/>
    </source>
</evidence>
<feature type="binding site" evidence="8">
    <location>
        <begin position="176"/>
        <end position="177"/>
    </location>
    <ligand>
        <name>ATP</name>
        <dbReference type="ChEBI" id="CHEBI:30616"/>
    </ligand>
</feature>
<evidence type="ECO:0000256" key="8">
    <source>
        <dbReference type="HAMAP-Rule" id="MF_00456"/>
    </source>
</evidence>
<keyword evidence="4 8" id="KW-0808">Transferase</keyword>
<dbReference type="EMBL" id="BMGH01000001">
    <property type="protein sequence ID" value="GGD03525.1"/>
    <property type="molecule type" value="Genomic_DNA"/>
</dbReference>
<dbReference type="Pfam" id="PF01472">
    <property type="entry name" value="PUA"/>
    <property type="match status" value="1"/>
</dbReference>
<comment type="subcellular location">
    <subcellularLocation>
        <location evidence="8">Cytoplasm</location>
    </subcellularLocation>
</comment>
<keyword evidence="1 8" id="KW-0963">Cytoplasm</keyword>
<dbReference type="AlphaFoldDB" id="A0A8J2V1R3"/>
<dbReference type="InterPro" id="IPR015947">
    <property type="entry name" value="PUA-like_sf"/>
</dbReference>
<evidence type="ECO:0000256" key="7">
    <source>
        <dbReference type="ARBA" id="ARBA00022840"/>
    </source>
</evidence>
<dbReference type="SUPFAM" id="SSF53633">
    <property type="entry name" value="Carbamate kinase-like"/>
    <property type="match status" value="1"/>
</dbReference>
<dbReference type="InterPro" id="IPR036393">
    <property type="entry name" value="AceGlu_kinase-like_sf"/>
</dbReference>
<evidence type="ECO:0000256" key="6">
    <source>
        <dbReference type="ARBA" id="ARBA00022777"/>
    </source>
</evidence>
<name>A0A8J2V1R3_9PROT</name>
<dbReference type="FunFam" id="3.40.1160.10:FF:000018">
    <property type="entry name" value="Glutamate 5-kinase"/>
    <property type="match status" value="1"/>
</dbReference>
<dbReference type="Gene3D" id="3.40.1160.10">
    <property type="entry name" value="Acetylglutamate kinase-like"/>
    <property type="match status" value="1"/>
</dbReference>
<comment type="caution">
    <text evidence="10">The sequence shown here is derived from an EMBL/GenBank/DDBJ whole genome shotgun (WGS) entry which is preliminary data.</text>
</comment>
<gene>
    <name evidence="8 10" type="primary">proB</name>
    <name evidence="10" type="ORF">GCM10011342_10660</name>
</gene>
<organism evidence="10 11">
    <name type="scientific">Aquisalinus flavus</name>
    <dbReference type="NCBI Taxonomy" id="1526572"/>
    <lineage>
        <taxon>Bacteria</taxon>
        <taxon>Pseudomonadati</taxon>
        <taxon>Pseudomonadota</taxon>
        <taxon>Alphaproteobacteria</taxon>
        <taxon>Parvularculales</taxon>
        <taxon>Parvularculaceae</taxon>
        <taxon>Aquisalinus</taxon>
    </lineage>
</organism>
<protein>
    <recommendedName>
        <fullName evidence="8">Glutamate 5-kinase</fullName>
        <ecNumber evidence="8">2.7.2.11</ecNumber>
    </recommendedName>
    <alternativeName>
        <fullName evidence="8">Gamma-glutamyl kinase</fullName>
        <shortName evidence="8">GK</shortName>
    </alternativeName>
</protein>
<evidence type="ECO:0000256" key="5">
    <source>
        <dbReference type="ARBA" id="ARBA00022741"/>
    </source>
</evidence>
<evidence type="ECO:0000256" key="4">
    <source>
        <dbReference type="ARBA" id="ARBA00022679"/>
    </source>
</evidence>
<dbReference type="PANTHER" id="PTHR43654">
    <property type="entry name" value="GLUTAMATE 5-KINASE"/>
    <property type="match status" value="1"/>
</dbReference>
<dbReference type="InterPro" id="IPR001057">
    <property type="entry name" value="Glu/AcGlu_kinase"/>
</dbReference>
<dbReference type="CDD" id="cd04242">
    <property type="entry name" value="AAK_G5K_ProB"/>
    <property type="match status" value="1"/>
</dbReference>
<feature type="binding site" evidence="8">
    <location>
        <begin position="219"/>
        <end position="225"/>
    </location>
    <ligand>
        <name>ATP</name>
        <dbReference type="ChEBI" id="CHEBI:30616"/>
    </ligand>
</feature>
<sequence length="378" mass="40148">MSNQAADTIKNAKRIVIKVGSALLIDENGNLHAGWLYNLVKDIALLRKSGKEVIIVSSGAVALGRRRLGIGSVMNKNEKHAAAAAGQVHIINAYENAFAGYQTVISQVLLTLDVTDDRVSYLNARDTLDTLLELGSVPVVNENDSITTREGRYGDNDRLAAYVAQMSDSDALILLSDIDGLYTGDPRMNPDAEFIPVVTEISDDIRAMAGGTARKGAGTGGMRTKILAAEIAMQAGVSTIIAKGRTKEDIGPITRLLGGGQATLFKAEATDESARRIWIGSHFQSKGTIYIDEGAEKAIRDGANLLAAGISRVDGQFEKGDAVSIANLRGDEIAKGLTGYSASEIQLLAGAKTADIAERVGYKGRAAVVHYQDLVFDD</sequence>
<dbReference type="GO" id="GO:0004349">
    <property type="term" value="F:glutamate 5-kinase activity"/>
    <property type="evidence" value="ECO:0007669"/>
    <property type="project" value="UniProtKB-UniRule"/>
</dbReference>
<reference evidence="10" key="1">
    <citation type="journal article" date="2014" name="Int. J. Syst. Evol. Microbiol.">
        <title>Complete genome sequence of Corynebacterium casei LMG S-19264T (=DSM 44701T), isolated from a smear-ripened cheese.</title>
        <authorList>
            <consortium name="US DOE Joint Genome Institute (JGI-PGF)"/>
            <person name="Walter F."/>
            <person name="Albersmeier A."/>
            <person name="Kalinowski J."/>
            <person name="Ruckert C."/>
        </authorList>
    </citation>
    <scope>NUCLEOTIDE SEQUENCE</scope>
    <source>
        <strain evidence="10">CGMCC 1.12921</strain>
    </source>
</reference>
<keyword evidence="11" id="KW-1185">Reference proteome</keyword>
<feature type="domain" description="PUA" evidence="9">
    <location>
        <begin position="287"/>
        <end position="369"/>
    </location>
</feature>
<dbReference type="Gene3D" id="2.30.130.10">
    <property type="entry name" value="PUA domain"/>
    <property type="match status" value="1"/>
</dbReference>
<comment type="pathway">
    <text evidence="8">Amino-acid biosynthesis; L-proline biosynthesis; L-glutamate 5-semialdehyde from L-glutamate: step 1/2.</text>
</comment>
<dbReference type="PROSITE" id="PS50890">
    <property type="entry name" value="PUA"/>
    <property type="match status" value="1"/>
</dbReference>
<evidence type="ECO:0000259" key="9">
    <source>
        <dbReference type="SMART" id="SM00359"/>
    </source>
</evidence>
<comment type="similarity">
    <text evidence="8">Belongs to the glutamate 5-kinase family.</text>
</comment>
<dbReference type="GO" id="GO:0005829">
    <property type="term" value="C:cytosol"/>
    <property type="evidence" value="ECO:0007669"/>
    <property type="project" value="TreeGrafter"/>
</dbReference>
<feature type="binding site" evidence="8">
    <location>
        <position position="144"/>
    </location>
    <ligand>
        <name>substrate</name>
    </ligand>
</feature>
<dbReference type="EC" id="2.7.2.11" evidence="8"/>
<dbReference type="RefSeq" id="WP_188160234.1">
    <property type="nucleotide sequence ID" value="NZ_BMGH01000001.1"/>
</dbReference>
<dbReference type="Proteomes" id="UP000613582">
    <property type="component" value="Unassembled WGS sequence"/>
</dbReference>
<dbReference type="NCBIfam" id="TIGR01027">
    <property type="entry name" value="proB"/>
    <property type="match status" value="1"/>
</dbReference>
<dbReference type="InterPro" id="IPR011529">
    <property type="entry name" value="Glu_5kinase"/>
</dbReference>
<evidence type="ECO:0000256" key="3">
    <source>
        <dbReference type="ARBA" id="ARBA00022650"/>
    </source>
</evidence>
<evidence type="ECO:0000256" key="1">
    <source>
        <dbReference type="ARBA" id="ARBA00022490"/>
    </source>
</evidence>
<evidence type="ECO:0000313" key="10">
    <source>
        <dbReference type="EMBL" id="GGD03525.1"/>
    </source>
</evidence>
<evidence type="ECO:0000256" key="2">
    <source>
        <dbReference type="ARBA" id="ARBA00022605"/>
    </source>
</evidence>
<feature type="binding site" evidence="8">
    <location>
        <position position="58"/>
    </location>
    <ligand>
        <name>substrate</name>
    </ligand>
</feature>
<feature type="binding site" evidence="8">
    <location>
        <position position="156"/>
    </location>
    <ligand>
        <name>substrate</name>
    </ligand>
</feature>
<dbReference type="PRINTS" id="PR00474">
    <property type="entry name" value="GLU5KINASE"/>
</dbReference>
<dbReference type="UniPathway" id="UPA00098">
    <property type="reaction ID" value="UER00359"/>
</dbReference>
<dbReference type="GO" id="GO:0003723">
    <property type="term" value="F:RNA binding"/>
    <property type="evidence" value="ECO:0007669"/>
    <property type="project" value="InterPro"/>
</dbReference>
<proteinExistence type="inferred from homology"/>
<dbReference type="GO" id="GO:0005524">
    <property type="term" value="F:ATP binding"/>
    <property type="evidence" value="ECO:0007669"/>
    <property type="project" value="UniProtKB-KW"/>
</dbReference>
<dbReference type="InterPro" id="IPR005715">
    <property type="entry name" value="Glu_5kinase/COase_Synthase"/>
</dbReference>
<keyword evidence="6 8" id="KW-0418">Kinase</keyword>
<comment type="function">
    <text evidence="8">Catalyzes the transfer of a phosphate group to glutamate to form L-glutamate 5-phosphate.</text>
</comment>
<dbReference type="PANTHER" id="PTHR43654:SF1">
    <property type="entry name" value="ISOPENTENYL PHOSPHATE KINASE"/>
    <property type="match status" value="1"/>
</dbReference>
<dbReference type="Pfam" id="PF00696">
    <property type="entry name" value="AA_kinase"/>
    <property type="match status" value="1"/>
</dbReference>
<dbReference type="HAMAP" id="MF_00456">
    <property type="entry name" value="ProB"/>
    <property type="match status" value="1"/>
</dbReference>
<keyword evidence="3 8" id="KW-0641">Proline biosynthesis</keyword>
<keyword evidence="5 8" id="KW-0547">Nucleotide-binding</keyword>
<accession>A0A8J2V1R3</accession>
<dbReference type="SMART" id="SM00359">
    <property type="entry name" value="PUA"/>
    <property type="match status" value="1"/>
</dbReference>
<keyword evidence="2 8" id="KW-0028">Amino-acid biosynthesis</keyword>
<dbReference type="SUPFAM" id="SSF88697">
    <property type="entry name" value="PUA domain-like"/>
    <property type="match status" value="1"/>
</dbReference>
<dbReference type="InterPro" id="IPR036974">
    <property type="entry name" value="PUA_sf"/>
</dbReference>
<dbReference type="GO" id="GO:0055129">
    <property type="term" value="P:L-proline biosynthetic process"/>
    <property type="evidence" value="ECO:0007669"/>
    <property type="project" value="UniProtKB-UniRule"/>
</dbReference>
<dbReference type="InterPro" id="IPR041739">
    <property type="entry name" value="G5K_ProB"/>
</dbReference>